<dbReference type="InterPro" id="IPR020901">
    <property type="entry name" value="Prtase_inh_Kunz-CS"/>
</dbReference>
<evidence type="ECO:0000313" key="2">
    <source>
        <dbReference type="EMBL" id="VDO49513.1"/>
    </source>
</evidence>
<evidence type="ECO:0000313" key="4">
    <source>
        <dbReference type="WBParaSite" id="OFLC_0000713901-mRNA-1"/>
    </source>
</evidence>
<dbReference type="PROSITE" id="PS50279">
    <property type="entry name" value="BPTI_KUNITZ_2"/>
    <property type="match status" value="1"/>
</dbReference>
<dbReference type="InterPro" id="IPR006150">
    <property type="entry name" value="Cys_repeat_1"/>
</dbReference>
<dbReference type="AlphaFoldDB" id="A0A183HI28"/>
<dbReference type="Gene3D" id="4.10.410.10">
    <property type="entry name" value="Pancreatic trypsin inhibitor Kunitz domain"/>
    <property type="match status" value="1"/>
</dbReference>
<dbReference type="InterPro" id="IPR036880">
    <property type="entry name" value="Kunitz_BPTI_sf"/>
</dbReference>
<dbReference type="InterPro" id="IPR002223">
    <property type="entry name" value="Kunitz_BPTI"/>
</dbReference>
<dbReference type="PANTHER" id="PTHR46339">
    <property type="entry name" value="PROTEIN CBG15282-RELATED"/>
    <property type="match status" value="1"/>
</dbReference>
<dbReference type="Pfam" id="PF00014">
    <property type="entry name" value="Kunitz_BPTI"/>
    <property type="match status" value="1"/>
</dbReference>
<keyword evidence="3" id="KW-1185">Reference proteome</keyword>
<protein>
    <submittedName>
        <fullName evidence="4">BPTI/Kunitz inhibitor domain-containing protein</fullName>
    </submittedName>
</protein>
<sequence>MMVTSTITEFACTVPMSSGRSCANSRQRTAWYYNAITENCMQFQYLGCDGTANRFASQQACMMHCTNRSVKLGECPLGMSPYLADGKNKLPQMCKLNVVGSCPAFSSCVPSTTNTPICCKTEAMCPEQRIPYIIPGSDSTVSCQPNRENCPSSSECVESTVKGFHLCCLRSSSKSLDINSILDYECPENLPTNGQYCQINGADLCPEGYTCLNRSPSSDGLCCKTKPVCLKGRTHFISGQKVVYGF</sequence>
<name>A0A183HI28_9BILA</name>
<organism evidence="4">
    <name type="scientific">Onchocerca flexuosa</name>
    <dbReference type="NCBI Taxonomy" id="387005"/>
    <lineage>
        <taxon>Eukaryota</taxon>
        <taxon>Metazoa</taxon>
        <taxon>Ecdysozoa</taxon>
        <taxon>Nematoda</taxon>
        <taxon>Chromadorea</taxon>
        <taxon>Rhabditida</taxon>
        <taxon>Spirurina</taxon>
        <taxon>Spiruromorpha</taxon>
        <taxon>Filarioidea</taxon>
        <taxon>Onchocercidae</taxon>
        <taxon>Onchocerca</taxon>
    </lineage>
</organism>
<dbReference type="Proteomes" id="UP000267606">
    <property type="component" value="Unassembled WGS sequence"/>
</dbReference>
<dbReference type="Pfam" id="PF14625">
    <property type="entry name" value="Lustrin_cystein"/>
    <property type="match status" value="3"/>
</dbReference>
<dbReference type="WBParaSite" id="OFLC_0000713901-mRNA-1">
    <property type="protein sequence ID" value="OFLC_0000713901-mRNA-1"/>
    <property type="gene ID" value="OFLC_0000713901"/>
</dbReference>
<dbReference type="InterPro" id="IPR053014">
    <property type="entry name" value="Cuticle_assoc_divergent"/>
</dbReference>
<feature type="domain" description="BPTI/Kunitz inhibitor" evidence="1">
    <location>
        <begin position="12"/>
        <end position="65"/>
    </location>
</feature>
<dbReference type="SMART" id="SM00131">
    <property type="entry name" value="KU"/>
    <property type="match status" value="1"/>
</dbReference>
<proteinExistence type="predicted"/>
<reference evidence="4" key="1">
    <citation type="submission" date="2016-06" db="UniProtKB">
        <authorList>
            <consortium name="WormBaseParasite"/>
        </authorList>
    </citation>
    <scope>IDENTIFICATION</scope>
</reference>
<dbReference type="GO" id="GO:0004867">
    <property type="term" value="F:serine-type endopeptidase inhibitor activity"/>
    <property type="evidence" value="ECO:0007669"/>
    <property type="project" value="InterPro"/>
</dbReference>
<accession>A0A183HI28</accession>
<dbReference type="EMBL" id="UZAJ01007250">
    <property type="protein sequence ID" value="VDO49513.1"/>
    <property type="molecule type" value="Genomic_DNA"/>
</dbReference>
<dbReference type="PROSITE" id="PS00280">
    <property type="entry name" value="BPTI_KUNITZ_1"/>
    <property type="match status" value="1"/>
</dbReference>
<gene>
    <name evidence="2" type="ORF">OFLC_LOCUS7140</name>
</gene>
<evidence type="ECO:0000259" key="1">
    <source>
        <dbReference type="PROSITE" id="PS50279"/>
    </source>
</evidence>
<reference evidence="2 3" key="2">
    <citation type="submission" date="2018-11" db="EMBL/GenBank/DDBJ databases">
        <authorList>
            <consortium name="Pathogen Informatics"/>
        </authorList>
    </citation>
    <scope>NUCLEOTIDE SEQUENCE [LARGE SCALE GENOMIC DNA]</scope>
</reference>
<dbReference type="InterPro" id="IPR028150">
    <property type="entry name" value="Lustrin_cystein"/>
</dbReference>
<dbReference type="SMART" id="SM00289">
    <property type="entry name" value="WR1"/>
    <property type="match status" value="3"/>
</dbReference>
<dbReference type="STRING" id="387005.A0A183HI28"/>
<dbReference type="SUPFAM" id="SSF57362">
    <property type="entry name" value="BPTI-like"/>
    <property type="match status" value="1"/>
</dbReference>
<dbReference type="PANTHER" id="PTHR46339:SF6">
    <property type="entry name" value="BPTI_KUNITZ INHIBITOR DOMAIN-CONTAINING PROTEIN"/>
    <property type="match status" value="1"/>
</dbReference>
<evidence type="ECO:0000313" key="3">
    <source>
        <dbReference type="Proteomes" id="UP000267606"/>
    </source>
</evidence>